<dbReference type="KEGG" id="sspb:CP982_07405"/>
<evidence type="ECO:0000313" key="2">
    <source>
        <dbReference type="EMBL" id="QEV58559.1"/>
    </source>
</evidence>
<evidence type="ECO:0000313" key="3">
    <source>
        <dbReference type="Proteomes" id="UP000326505"/>
    </source>
</evidence>
<proteinExistence type="predicted"/>
<dbReference type="RefSeq" id="WP_150509760.1">
    <property type="nucleotide sequence ID" value="NZ_BMSQ01000020.1"/>
</dbReference>
<dbReference type="Proteomes" id="UP000549009">
    <property type="component" value="Unassembled WGS sequence"/>
</dbReference>
<dbReference type="OrthoDB" id="4566354at2"/>
<protein>
    <submittedName>
        <fullName evidence="2">Uncharacterized protein</fullName>
    </submittedName>
</protein>
<gene>
    <name evidence="2" type="ORF">CP982_07405</name>
    <name evidence="1" type="ORF">FHS40_007423</name>
</gene>
<dbReference type="EMBL" id="CP023690">
    <property type="protein sequence ID" value="QEV58559.1"/>
    <property type="molecule type" value="Genomic_DNA"/>
</dbReference>
<name>A0A5P2X5M1_STRST</name>
<reference evidence="1 4" key="2">
    <citation type="submission" date="2020-08" db="EMBL/GenBank/DDBJ databases">
        <title>Genomic Encyclopedia of Type Strains, Phase III (KMG-III): the genomes of soil and plant-associated and newly described type strains.</title>
        <authorList>
            <person name="Whitman W."/>
        </authorList>
    </citation>
    <scope>NUCLEOTIDE SEQUENCE [LARGE SCALE GENOMIC DNA]</scope>
    <source>
        <strain evidence="1 4">CECT 3146</strain>
    </source>
</reference>
<organism evidence="2 3">
    <name type="scientific">Streptomyces spectabilis</name>
    <dbReference type="NCBI Taxonomy" id="68270"/>
    <lineage>
        <taxon>Bacteria</taxon>
        <taxon>Bacillati</taxon>
        <taxon>Actinomycetota</taxon>
        <taxon>Actinomycetes</taxon>
        <taxon>Kitasatosporales</taxon>
        <taxon>Streptomycetaceae</taxon>
        <taxon>Streptomyces</taxon>
    </lineage>
</organism>
<reference evidence="2 3" key="1">
    <citation type="submission" date="2017-09" db="EMBL/GenBank/DDBJ databases">
        <authorList>
            <person name="Lee N."/>
            <person name="Cho B.-K."/>
        </authorList>
    </citation>
    <scope>NUCLEOTIDE SEQUENCE [LARGE SCALE GENOMIC DNA]</scope>
    <source>
        <strain evidence="2 3">ATCC 27465</strain>
    </source>
</reference>
<dbReference type="EMBL" id="JACHJD010000018">
    <property type="protein sequence ID" value="MBB5108302.1"/>
    <property type="molecule type" value="Genomic_DNA"/>
</dbReference>
<sequence length="120" mass="13927">MARHHITIAMRPLRLIERLWYWRLGIPAPLASGPSPAKREAWIRLLPQSWTRIHHRYAERHGYYWLPCILCTRPYGGHQYAGSIPDPVYGPGSGRSVGICPHCTRRGRHVELDHDDLPIY</sequence>
<evidence type="ECO:0000313" key="1">
    <source>
        <dbReference type="EMBL" id="MBB5108302.1"/>
    </source>
</evidence>
<accession>A0A5P2X5M1</accession>
<dbReference type="AlphaFoldDB" id="A0A5P2X5M1"/>
<keyword evidence="4" id="KW-1185">Reference proteome</keyword>
<dbReference type="Proteomes" id="UP000326505">
    <property type="component" value="Chromosome"/>
</dbReference>
<evidence type="ECO:0000313" key="4">
    <source>
        <dbReference type="Proteomes" id="UP000549009"/>
    </source>
</evidence>